<dbReference type="HOGENOM" id="CLU_2257306_0_0_2"/>
<name>U1MPM6_9EURY</name>
<gene>
    <name evidence="2" type="ORF">J07HQW1_01923</name>
</gene>
<accession>U1MPM6</accession>
<evidence type="ECO:0000256" key="1">
    <source>
        <dbReference type="SAM" id="Phobius"/>
    </source>
</evidence>
<organism evidence="2 3">
    <name type="scientific">Haloquadratum walsbyi J07HQW1</name>
    <dbReference type="NCBI Taxonomy" id="1238424"/>
    <lineage>
        <taxon>Archaea</taxon>
        <taxon>Methanobacteriati</taxon>
        <taxon>Methanobacteriota</taxon>
        <taxon>Stenosarchaea group</taxon>
        <taxon>Halobacteria</taxon>
        <taxon>Halobacteriales</taxon>
        <taxon>Haloferacaceae</taxon>
        <taxon>Haloquadratum</taxon>
    </lineage>
</organism>
<proteinExistence type="predicted"/>
<reference evidence="2 3" key="1">
    <citation type="journal article" date="2013" name="PLoS ONE">
        <title>Assembly-driven community genomics of a hypersaline microbial ecosystem.</title>
        <authorList>
            <person name="Podell S."/>
            <person name="Ugalde J.A."/>
            <person name="Narasingarao P."/>
            <person name="Banfield J.F."/>
            <person name="Heidelberg K.B."/>
            <person name="Allen E.E."/>
        </authorList>
    </citation>
    <scope>NUCLEOTIDE SEQUENCE [LARGE SCALE GENOMIC DNA]</scope>
    <source>
        <strain evidence="3">J07HQW1</strain>
    </source>
</reference>
<sequence>MIFGYWIYSVPHLVVLQQTGVMVVSQREYVPRHKNLYFAYIIRFGLFISSCRVTVLVVNIPIIGLSASLWVDGLFNLSINLITIRFISPDSPAQQGRCLGTEM</sequence>
<dbReference type="EMBL" id="KE356560">
    <property type="protein sequence ID" value="ERG91889.1"/>
    <property type="molecule type" value="Genomic_DNA"/>
</dbReference>
<evidence type="ECO:0000313" key="2">
    <source>
        <dbReference type="EMBL" id="ERG91889.1"/>
    </source>
</evidence>
<protein>
    <submittedName>
        <fullName evidence="2">Uncharacterized protein</fullName>
    </submittedName>
</protein>
<feature type="transmembrane region" description="Helical" evidence="1">
    <location>
        <begin position="69"/>
        <end position="87"/>
    </location>
</feature>
<evidence type="ECO:0000313" key="3">
    <source>
        <dbReference type="Proteomes" id="UP000030649"/>
    </source>
</evidence>
<dbReference type="AlphaFoldDB" id="U1MPM6"/>
<keyword evidence="1" id="KW-0812">Transmembrane</keyword>
<keyword evidence="1" id="KW-1133">Transmembrane helix</keyword>
<feature type="transmembrane region" description="Helical" evidence="1">
    <location>
        <begin position="37"/>
        <end position="63"/>
    </location>
</feature>
<dbReference type="Proteomes" id="UP000030649">
    <property type="component" value="Unassembled WGS sequence"/>
</dbReference>
<keyword evidence="1" id="KW-0472">Membrane</keyword>